<dbReference type="SUPFAM" id="SSF53187">
    <property type="entry name" value="Zn-dependent exopeptidases"/>
    <property type="match status" value="1"/>
</dbReference>
<name>A0ABY6DIJ3_9RHOB</name>
<dbReference type="GO" id="GO:0016787">
    <property type="term" value="F:hydrolase activity"/>
    <property type="evidence" value="ECO:0007669"/>
    <property type="project" value="UniProtKB-KW"/>
</dbReference>
<dbReference type="PANTHER" id="PTHR32494:SF5">
    <property type="entry name" value="ALLANTOATE AMIDOHYDROLASE"/>
    <property type="match status" value="1"/>
</dbReference>
<dbReference type="Gene3D" id="3.30.70.360">
    <property type="match status" value="1"/>
</dbReference>
<reference evidence="3" key="1">
    <citation type="submission" date="2022-10" db="EMBL/GenBank/DDBJ databases">
        <title>Roseovarius pelagicus sp. nov., isolated from Arctic seawater.</title>
        <authorList>
            <person name="Hong Y.W."/>
            <person name="Hwang C.Y."/>
        </authorList>
    </citation>
    <scope>NUCLEOTIDE SEQUENCE</scope>
    <source>
        <strain evidence="3">HL-MP18</strain>
    </source>
</reference>
<gene>
    <name evidence="3" type="ORF">N7U68_02830</name>
</gene>
<dbReference type="InterPro" id="IPR010158">
    <property type="entry name" value="Amidase_Cbmase"/>
</dbReference>
<dbReference type="PANTHER" id="PTHR32494">
    <property type="entry name" value="ALLANTOATE DEIMINASE-RELATED"/>
    <property type="match status" value="1"/>
</dbReference>
<dbReference type="Gene3D" id="3.40.630.10">
    <property type="entry name" value="Zn peptidases"/>
    <property type="match status" value="1"/>
</dbReference>
<proteinExistence type="inferred from homology"/>
<dbReference type="RefSeq" id="WP_263048167.1">
    <property type="nucleotide sequence ID" value="NZ_CP106738.1"/>
</dbReference>
<dbReference type="InterPro" id="IPR002933">
    <property type="entry name" value="Peptidase_M20"/>
</dbReference>
<dbReference type="SUPFAM" id="SSF55031">
    <property type="entry name" value="Bacterial exopeptidase dimerisation domain"/>
    <property type="match status" value="1"/>
</dbReference>
<comment type="similarity">
    <text evidence="1">Belongs to the peptidase M20 family.</text>
</comment>
<dbReference type="EMBL" id="CP106738">
    <property type="protein sequence ID" value="UXX83630.1"/>
    <property type="molecule type" value="Genomic_DNA"/>
</dbReference>
<accession>A0ABY6DIJ3</accession>
<organism evidence="3 4">
    <name type="scientific">Roseovarius pelagicus</name>
    <dbReference type="NCBI Taxonomy" id="2980108"/>
    <lineage>
        <taxon>Bacteria</taxon>
        <taxon>Pseudomonadati</taxon>
        <taxon>Pseudomonadota</taxon>
        <taxon>Alphaproteobacteria</taxon>
        <taxon>Rhodobacterales</taxon>
        <taxon>Roseobacteraceae</taxon>
        <taxon>Roseovarius</taxon>
    </lineage>
</organism>
<dbReference type="NCBIfam" id="NF006769">
    <property type="entry name" value="PRK09290.1-3"/>
    <property type="match status" value="1"/>
</dbReference>
<protein>
    <submittedName>
        <fullName evidence="3">Zn-dependent hydrolase</fullName>
    </submittedName>
</protein>
<dbReference type="CDD" id="cd03884">
    <property type="entry name" value="M20_bAS"/>
    <property type="match status" value="1"/>
</dbReference>
<dbReference type="Proteomes" id="UP001064087">
    <property type="component" value="Chromosome"/>
</dbReference>
<dbReference type="NCBIfam" id="TIGR01879">
    <property type="entry name" value="hydantase"/>
    <property type="match status" value="1"/>
</dbReference>
<dbReference type="InterPro" id="IPR036264">
    <property type="entry name" value="Bact_exopeptidase_dim_dom"/>
</dbReference>
<keyword evidence="2 3" id="KW-0378">Hydrolase</keyword>
<dbReference type="Pfam" id="PF01546">
    <property type="entry name" value="Peptidase_M20"/>
    <property type="match status" value="1"/>
</dbReference>
<evidence type="ECO:0000313" key="3">
    <source>
        <dbReference type="EMBL" id="UXX83630.1"/>
    </source>
</evidence>
<keyword evidence="4" id="KW-1185">Reference proteome</keyword>
<dbReference type="PIRSF" id="PIRSF001235">
    <property type="entry name" value="Amidase_carbamoylase"/>
    <property type="match status" value="1"/>
</dbReference>
<evidence type="ECO:0000313" key="4">
    <source>
        <dbReference type="Proteomes" id="UP001064087"/>
    </source>
</evidence>
<evidence type="ECO:0000256" key="2">
    <source>
        <dbReference type="ARBA" id="ARBA00022801"/>
    </source>
</evidence>
<sequence length="415" mass="45298">MLQNTDAAQIEINGDRLFDTLNQSAQIGPGRAGGLRRLALSDADKQMRDLFVRWCEDLGCVVRIDQAGNMFARMEGREDLPPVLIGSHLDTQMAGGRFDGILGVLTGLEILRVLKEVGITPKRPIEVVNWANEEGARSAPPMTSSAVFAGVKTLDWLYALKDDDGLTFGDELARIGYKGKTPAAAFPIDSYFEFHIEQGPELHNKSLPLGVVVGGYKSHGMNVIFRGETAHSGPTAMENRRNALVGAAKFISAVNDIGWAHAPIGKSTASRISLWPNKNGILPDYAETTVDMRHRDKNVTDQMVVQAREALTEAARVAQVDYEIEAEWTFGDEVFDPELIELICDTARGQGIEPLKMRSQAGHDAYNLCHVAPTALIFCPCIDGITHNEAENIAREPTVQAATVVLQAVLARANR</sequence>
<evidence type="ECO:0000256" key="1">
    <source>
        <dbReference type="ARBA" id="ARBA00006153"/>
    </source>
</evidence>